<accession>A0A6V8P8L2</accession>
<evidence type="ECO:0000313" key="3">
    <source>
        <dbReference type="EMBL" id="GFP28014.1"/>
    </source>
</evidence>
<dbReference type="Proteomes" id="UP000591948">
    <property type="component" value="Unassembled WGS sequence"/>
</dbReference>
<feature type="domain" description="NAD-dependent epimerase/dehydratase" evidence="2">
    <location>
        <begin position="3"/>
        <end position="128"/>
    </location>
</feature>
<reference evidence="3 4" key="1">
    <citation type="journal article" date="2020" name="Front. Microbiol.">
        <title>Single-cell genomics of novel Actinobacteria with the Wood-Ljungdahl pathway discovered in a serpentinizing system.</title>
        <authorList>
            <person name="Merino N."/>
            <person name="Kawai M."/>
            <person name="Boyd E.S."/>
            <person name="Colman D.R."/>
            <person name="McGlynn S.E."/>
            <person name="Nealson K.H."/>
            <person name="Kurokawa K."/>
            <person name="Hongoh Y."/>
        </authorList>
    </citation>
    <scope>NUCLEOTIDE SEQUENCE [LARGE SCALE GENOMIC DNA]</scope>
    <source>
        <strain evidence="3 4">S33</strain>
    </source>
</reference>
<evidence type="ECO:0000259" key="2">
    <source>
        <dbReference type="Pfam" id="PF01370"/>
    </source>
</evidence>
<comment type="similarity">
    <text evidence="1">Belongs to the NAD(P)-dependent epimerase/dehydratase family.</text>
</comment>
<dbReference type="Gene3D" id="3.40.50.720">
    <property type="entry name" value="NAD(P)-binding Rossmann-like Domain"/>
    <property type="match status" value="2"/>
</dbReference>
<evidence type="ECO:0000313" key="4">
    <source>
        <dbReference type="Proteomes" id="UP000591948"/>
    </source>
</evidence>
<name>A0A6V8P8L2_9ACTN</name>
<dbReference type="SUPFAM" id="SSF51735">
    <property type="entry name" value="NAD(P)-binding Rossmann-fold domains"/>
    <property type="match status" value="1"/>
</dbReference>
<feature type="domain" description="NAD-dependent epimerase/dehydratase" evidence="2">
    <location>
        <begin position="167"/>
        <end position="276"/>
    </location>
</feature>
<dbReference type="AlphaFoldDB" id="A0A6V8P8L2"/>
<proteinExistence type="inferred from homology"/>
<dbReference type="InterPro" id="IPR036291">
    <property type="entry name" value="NAD(P)-bd_dom_sf"/>
</dbReference>
<dbReference type="EMBL" id="BLRY01000098">
    <property type="protein sequence ID" value="GFP28014.1"/>
    <property type="molecule type" value="Genomic_DNA"/>
</dbReference>
<dbReference type="Pfam" id="PF01370">
    <property type="entry name" value="Epimerase"/>
    <property type="match status" value="2"/>
</dbReference>
<protein>
    <submittedName>
        <fullName evidence="3">dTDP-L-rhamnose 4-epimerase</fullName>
    </submittedName>
</protein>
<comment type="caution">
    <text evidence="3">The sequence shown here is derived from an EMBL/GenBank/DDBJ whole genome shotgun (WGS) entry which is preliminary data.</text>
</comment>
<organism evidence="3 4">
    <name type="scientific">Candidatus Hakubella thermalkaliphila</name>
    <dbReference type="NCBI Taxonomy" id="2754717"/>
    <lineage>
        <taxon>Bacteria</taxon>
        <taxon>Bacillati</taxon>
        <taxon>Actinomycetota</taxon>
        <taxon>Actinomycetota incertae sedis</taxon>
        <taxon>Candidatus Hakubellales</taxon>
        <taxon>Candidatus Hakubellaceae</taxon>
        <taxon>Candidatus Hakubella</taxon>
    </lineage>
</organism>
<dbReference type="InterPro" id="IPR001509">
    <property type="entry name" value="Epimerase_deHydtase"/>
</dbReference>
<gene>
    <name evidence="3" type="ORF">HKBW3S33_01431</name>
</gene>
<dbReference type="RefSeq" id="WP_176233590.1">
    <property type="nucleotide sequence ID" value="NZ_BLRY01000098.1"/>
</dbReference>
<dbReference type="PANTHER" id="PTHR43000">
    <property type="entry name" value="DTDP-D-GLUCOSE 4,6-DEHYDRATASE-RELATED"/>
    <property type="match status" value="1"/>
</dbReference>
<sequence>MKVLVTGGAGMIGSHIVDLLLREGYEVKILDNLELPTHRNGMPDYIPKDAEFIKGDLTRKIDLVRALEGVAVIFHQSATGGFTPQVSKYVIANSLGTARLFEVIRDRNLSIQKIIVASSVAVYGEGTYLCPEHGIFYPTMRSIAQLEKRRWEVECPLCQRVSVPQPVKESKPVSPETVYSITKYDQERLALVLGKLYKIPTVALRYFVTYGPRQSIHNPYTGVCSIFATQIANNKAPLLFEDGLQTRDFVFVEDVARANLLVMKEKKADFKVFNVGSGKAIAIREVAETLINKLNGDVQPLITNEFRPQDVRHIVADITDISQLGYSPSVSFEQGIDRYLEWIERQGKVEDYFSAAKEDLKKAGIIRSPRWL</sequence>
<keyword evidence="4" id="KW-1185">Reference proteome</keyword>
<dbReference type="Gene3D" id="3.90.25.10">
    <property type="entry name" value="UDP-galactose 4-epimerase, domain 1"/>
    <property type="match status" value="1"/>
</dbReference>
<evidence type="ECO:0000256" key="1">
    <source>
        <dbReference type="ARBA" id="ARBA00007637"/>
    </source>
</evidence>